<keyword evidence="5" id="KW-1185">Reference proteome</keyword>
<dbReference type="OrthoDB" id="9787680at2"/>
<dbReference type="InterPro" id="IPR009057">
    <property type="entry name" value="Homeodomain-like_sf"/>
</dbReference>
<dbReference type="PANTHER" id="PTHR43479:SF11">
    <property type="entry name" value="ACREF_ENVCD OPERON REPRESSOR-RELATED"/>
    <property type="match status" value="1"/>
</dbReference>
<proteinExistence type="predicted"/>
<dbReference type="GO" id="GO:0003677">
    <property type="term" value="F:DNA binding"/>
    <property type="evidence" value="ECO:0007669"/>
    <property type="project" value="UniProtKB-UniRule"/>
</dbReference>
<dbReference type="SUPFAM" id="SSF46689">
    <property type="entry name" value="Homeodomain-like"/>
    <property type="match status" value="1"/>
</dbReference>
<dbReference type="InterPro" id="IPR001647">
    <property type="entry name" value="HTH_TetR"/>
</dbReference>
<feature type="domain" description="HTH tetR-type" evidence="3">
    <location>
        <begin position="9"/>
        <end position="69"/>
    </location>
</feature>
<name>A0A1T4K9X5_9FIRM</name>
<dbReference type="Gene3D" id="1.10.357.10">
    <property type="entry name" value="Tetracycline Repressor, domain 2"/>
    <property type="match status" value="1"/>
</dbReference>
<dbReference type="EMBL" id="FUWY01000001">
    <property type="protein sequence ID" value="SJZ39242.1"/>
    <property type="molecule type" value="Genomic_DNA"/>
</dbReference>
<accession>A0A1T4K9X5</accession>
<dbReference type="Pfam" id="PF00440">
    <property type="entry name" value="TetR_N"/>
    <property type="match status" value="1"/>
</dbReference>
<organism evidence="4 5">
    <name type="scientific">Anaerorhabdus furcosa</name>
    <dbReference type="NCBI Taxonomy" id="118967"/>
    <lineage>
        <taxon>Bacteria</taxon>
        <taxon>Bacillati</taxon>
        <taxon>Bacillota</taxon>
        <taxon>Erysipelotrichia</taxon>
        <taxon>Erysipelotrichales</taxon>
        <taxon>Erysipelotrichaceae</taxon>
        <taxon>Anaerorhabdus</taxon>
    </lineage>
</organism>
<evidence type="ECO:0000256" key="1">
    <source>
        <dbReference type="ARBA" id="ARBA00023125"/>
    </source>
</evidence>
<dbReference type="Pfam" id="PF14278">
    <property type="entry name" value="TetR_C_8"/>
    <property type="match status" value="1"/>
</dbReference>
<evidence type="ECO:0000313" key="4">
    <source>
        <dbReference type="EMBL" id="SJZ39242.1"/>
    </source>
</evidence>
<feature type="DNA-binding region" description="H-T-H motif" evidence="2">
    <location>
        <begin position="32"/>
        <end position="51"/>
    </location>
</feature>
<keyword evidence="1 2" id="KW-0238">DNA-binding</keyword>
<dbReference type="AlphaFoldDB" id="A0A1T4K9X5"/>
<reference evidence="5" key="1">
    <citation type="submission" date="2017-02" db="EMBL/GenBank/DDBJ databases">
        <authorList>
            <person name="Varghese N."/>
            <person name="Submissions S."/>
        </authorList>
    </citation>
    <scope>NUCLEOTIDE SEQUENCE [LARGE SCALE GENOMIC DNA]</scope>
    <source>
        <strain evidence="5">ATCC 25662</strain>
    </source>
</reference>
<dbReference type="STRING" id="118967.SAMN02745191_0427"/>
<protein>
    <submittedName>
        <fullName evidence="4">Transcriptional regulator, TetR family</fullName>
    </submittedName>
</protein>
<evidence type="ECO:0000259" key="3">
    <source>
        <dbReference type="PROSITE" id="PS50977"/>
    </source>
</evidence>
<evidence type="ECO:0000256" key="2">
    <source>
        <dbReference type="PROSITE-ProRule" id="PRU00335"/>
    </source>
</evidence>
<gene>
    <name evidence="4" type="ORF">SAMN02745191_0427</name>
</gene>
<dbReference type="PROSITE" id="PS50977">
    <property type="entry name" value="HTH_TETR_2"/>
    <property type="match status" value="1"/>
</dbReference>
<dbReference type="InterPro" id="IPR039532">
    <property type="entry name" value="TetR_C_Firmicutes"/>
</dbReference>
<sequence>MDKRKIANKQVKDKLFQALIEFANKKDWSKVSVTELIEKAGVARASFYRNFKSVEEIVDYGVQKMVEAYHQNKPENYEGAHSKELLLYKFTFYGEHAQLILTFHHAKIAHSLLDVITDCEIEEAGDMSFKSIQRYELYYFSGAFYNMMLNWLENGVKETPQQMTEEFLRIMNKEK</sequence>
<dbReference type="PANTHER" id="PTHR43479">
    <property type="entry name" value="ACREF/ENVCD OPERON REPRESSOR-RELATED"/>
    <property type="match status" value="1"/>
</dbReference>
<dbReference type="Proteomes" id="UP000243297">
    <property type="component" value="Unassembled WGS sequence"/>
</dbReference>
<dbReference type="RefSeq" id="WP_078710866.1">
    <property type="nucleotide sequence ID" value="NZ_FUWY01000001.1"/>
</dbReference>
<dbReference type="InterPro" id="IPR050624">
    <property type="entry name" value="HTH-type_Tx_Regulator"/>
</dbReference>
<evidence type="ECO:0000313" key="5">
    <source>
        <dbReference type="Proteomes" id="UP000243297"/>
    </source>
</evidence>